<accession>R7QRI9</accession>
<organism evidence="7 8">
    <name type="scientific">Chondrus crispus</name>
    <name type="common">Carrageen Irish moss</name>
    <name type="synonym">Polymorpha crispa</name>
    <dbReference type="NCBI Taxonomy" id="2769"/>
    <lineage>
        <taxon>Eukaryota</taxon>
        <taxon>Rhodophyta</taxon>
        <taxon>Florideophyceae</taxon>
        <taxon>Rhodymeniophycidae</taxon>
        <taxon>Gigartinales</taxon>
        <taxon>Gigartinaceae</taxon>
        <taxon>Chondrus</taxon>
    </lineage>
</organism>
<evidence type="ECO:0000256" key="1">
    <source>
        <dbReference type="ARBA" id="ARBA00004180"/>
    </source>
</evidence>
<dbReference type="AlphaFoldDB" id="R7QRI9"/>
<evidence type="ECO:0000256" key="3">
    <source>
        <dbReference type="ARBA" id="ARBA00023136"/>
    </source>
</evidence>
<evidence type="ECO:0000256" key="4">
    <source>
        <dbReference type="ARBA" id="ARBA00023176"/>
    </source>
</evidence>
<comment type="function">
    <text evidence="6">Clathrin is the major protein of the polyhedral coat of coated pits and vesicles.</text>
</comment>
<keyword evidence="3 6" id="KW-0472">Membrane</keyword>
<reference evidence="8" key="1">
    <citation type="journal article" date="2013" name="Proc. Natl. Acad. Sci. U.S.A.">
        <title>Genome structure and metabolic features in the red seaweed Chondrus crispus shed light on evolution of the Archaeplastida.</title>
        <authorList>
            <person name="Collen J."/>
            <person name="Porcel B."/>
            <person name="Carre W."/>
            <person name="Ball S.G."/>
            <person name="Chaparro C."/>
            <person name="Tonon T."/>
            <person name="Barbeyron T."/>
            <person name="Michel G."/>
            <person name="Noel B."/>
            <person name="Valentin K."/>
            <person name="Elias M."/>
            <person name="Artiguenave F."/>
            <person name="Arun A."/>
            <person name="Aury J.M."/>
            <person name="Barbosa-Neto J.F."/>
            <person name="Bothwell J.H."/>
            <person name="Bouget F.Y."/>
            <person name="Brillet L."/>
            <person name="Cabello-Hurtado F."/>
            <person name="Capella-Gutierrez S."/>
            <person name="Charrier B."/>
            <person name="Cladiere L."/>
            <person name="Cock J.M."/>
            <person name="Coelho S.M."/>
            <person name="Colleoni C."/>
            <person name="Czjzek M."/>
            <person name="Da Silva C."/>
            <person name="Delage L."/>
            <person name="Denoeud F."/>
            <person name="Deschamps P."/>
            <person name="Dittami S.M."/>
            <person name="Gabaldon T."/>
            <person name="Gachon C.M."/>
            <person name="Groisillier A."/>
            <person name="Herve C."/>
            <person name="Jabbari K."/>
            <person name="Katinka M."/>
            <person name="Kloareg B."/>
            <person name="Kowalczyk N."/>
            <person name="Labadie K."/>
            <person name="Leblanc C."/>
            <person name="Lopez P.J."/>
            <person name="McLachlan D.H."/>
            <person name="Meslet-Cladiere L."/>
            <person name="Moustafa A."/>
            <person name="Nehr Z."/>
            <person name="Nyvall Collen P."/>
            <person name="Panaud O."/>
            <person name="Partensky F."/>
            <person name="Poulain J."/>
            <person name="Rensing S.A."/>
            <person name="Rousvoal S."/>
            <person name="Samson G."/>
            <person name="Symeonidi A."/>
            <person name="Weissenbach J."/>
            <person name="Zambounis A."/>
            <person name="Wincker P."/>
            <person name="Boyen C."/>
        </authorList>
    </citation>
    <scope>NUCLEOTIDE SEQUENCE [LARGE SCALE GENOMIC DNA]</scope>
    <source>
        <strain evidence="8">cv. Stackhouse</strain>
    </source>
</reference>
<dbReference type="Gramene" id="CDF40764">
    <property type="protein sequence ID" value="CDF40764"/>
    <property type="gene ID" value="CHC_T00012000001"/>
</dbReference>
<dbReference type="Pfam" id="PF01086">
    <property type="entry name" value="Clathrin_lg_ch"/>
    <property type="match status" value="1"/>
</dbReference>
<dbReference type="PANTHER" id="PTHR10639">
    <property type="entry name" value="CLATHRIN LIGHT CHAIN"/>
    <property type="match status" value="1"/>
</dbReference>
<gene>
    <name evidence="7" type="ORF">CHC_T00012000001</name>
</gene>
<evidence type="ECO:0000256" key="2">
    <source>
        <dbReference type="ARBA" id="ARBA00005263"/>
    </source>
</evidence>
<dbReference type="GeneID" id="17318786"/>
<dbReference type="EMBL" id="HG002242">
    <property type="protein sequence ID" value="CDF40764.1"/>
    <property type="molecule type" value="Genomic_DNA"/>
</dbReference>
<sequence length="260" mass="29167">MDKVMVENCTAPIRRPPSPLLSKGPSHHHRHCRVLFLVKFRRFQLHNLLTSLRSSQLQHFAERSLKPLRSAQSARKMDEDFFKDYPAADNADPTPAAAMPDSGFVLGDADSEVNSQTNGHVPAEPMTAIPMGEAAPPPPEDAEPECAAVTEWRASFAKGLEEKMEFERATKAERAEKARQTLATMHARWDNGAKDTGERNAKAEKEFVMKRDGIISRMSKPGEPPSWDIIPELVDMSGKYKEGARDTSRMRQVLMRMKTN</sequence>
<evidence type="ECO:0000313" key="7">
    <source>
        <dbReference type="EMBL" id="CDF40764.1"/>
    </source>
</evidence>
<dbReference type="KEGG" id="ccp:CHC_T00012000001"/>
<evidence type="ECO:0000313" key="8">
    <source>
        <dbReference type="Proteomes" id="UP000012073"/>
    </source>
</evidence>
<comment type="similarity">
    <text evidence="2 6">Belongs to the clathrin light chain family.</text>
</comment>
<keyword evidence="8" id="KW-1185">Reference proteome</keyword>
<dbReference type="GO" id="GO:0030132">
    <property type="term" value="C:clathrin coat of coated pit"/>
    <property type="evidence" value="ECO:0007669"/>
    <property type="project" value="InterPro"/>
</dbReference>
<dbReference type="GO" id="GO:0030130">
    <property type="term" value="C:clathrin coat of trans-Golgi network vesicle"/>
    <property type="evidence" value="ECO:0007669"/>
    <property type="project" value="InterPro"/>
</dbReference>
<protein>
    <recommendedName>
        <fullName evidence="6">Clathrin light chain</fullName>
    </recommendedName>
</protein>
<dbReference type="RefSeq" id="XP_005711058.1">
    <property type="nucleotide sequence ID" value="XM_005711001.1"/>
</dbReference>
<keyword evidence="5 6" id="KW-0968">Cytoplasmic vesicle</keyword>
<keyword evidence="4 6" id="KW-0168">Coated pit</keyword>
<dbReference type="Proteomes" id="UP000012073">
    <property type="component" value="Unassembled WGS sequence"/>
</dbReference>
<evidence type="ECO:0000256" key="6">
    <source>
        <dbReference type="RuleBase" id="RU363137"/>
    </source>
</evidence>
<dbReference type="GO" id="GO:0032050">
    <property type="term" value="F:clathrin heavy chain binding"/>
    <property type="evidence" value="ECO:0007669"/>
    <property type="project" value="TreeGrafter"/>
</dbReference>
<name>R7QRI9_CHOCR</name>
<dbReference type="GO" id="GO:0072583">
    <property type="term" value="P:clathrin-dependent endocytosis"/>
    <property type="evidence" value="ECO:0007669"/>
    <property type="project" value="TreeGrafter"/>
</dbReference>
<proteinExistence type="inferred from homology"/>
<dbReference type="GO" id="GO:0005198">
    <property type="term" value="F:structural molecule activity"/>
    <property type="evidence" value="ECO:0007669"/>
    <property type="project" value="InterPro"/>
</dbReference>
<dbReference type="OrthoDB" id="5512at2759"/>
<dbReference type="PANTHER" id="PTHR10639:SF7">
    <property type="entry name" value="CLATHRIN LIGHT CHAIN"/>
    <property type="match status" value="1"/>
</dbReference>
<evidence type="ECO:0000256" key="5">
    <source>
        <dbReference type="ARBA" id="ARBA00023329"/>
    </source>
</evidence>
<dbReference type="GO" id="GO:0006886">
    <property type="term" value="P:intracellular protein transport"/>
    <property type="evidence" value="ECO:0007669"/>
    <property type="project" value="InterPro"/>
</dbReference>
<dbReference type="InterPro" id="IPR000996">
    <property type="entry name" value="Clathrin_L-chain"/>
</dbReference>
<comment type="subcellular location">
    <subcellularLocation>
        <location evidence="1 6">Cytoplasmic vesicle membrane</location>
        <topology evidence="1 6">Peripheral membrane protein</topology>
        <orientation evidence="1 6">Cytoplasmic side</orientation>
    </subcellularLocation>
    <subcellularLocation>
        <location evidence="6">Membrane</location>
        <location evidence="6">Coated pit</location>
        <topology evidence="6">Peripheral membrane protein</topology>
        <orientation evidence="6">Cytoplasmic side</orientation>
    </subcellularLocation>
    <text evidence="6">Cytoplasmic face of coated pits and vesicles.</text>
</comment>